<dbReference type="InterPro" id="IPR051095">
    <property type="entry name" value="Dros_DevTransReg"/>
</dbReference>
<dbReference type="EMBL" id="NCKV01003542">
    <property type="protein sequence ID" value="RWS25596.1"/>
    <property type="molecule type" value="Genomic_DNA"/>
</dbReference>
<dbReference type="PANTHER" id="PTHR23110:SF109">
    <property type="entry name" value="FI07618P-RELATED"/>
    <property type="match status" value="1"/>
</dbReference>
<dbReference type="Proteomes" id="UP000288716">
    <property type="component" value="Unassembled WGS sequence"/>
</dbReference>
<evidence type="ECO:0000256" key="2">
    <source>
        <dbReference type="SAM" id="MobiDB-lite"/>
    </source>
</evidence>
<dbReference type="VEuPathDB" id="VectorBase:LDEU006444"/>
<proteinExistence type="predicted"/>
<feature type="region of interest" description="Disordered" evidence="2">
    <location>
        <begin position="133"/>
        <end position="170"/>
    </location>
</feature>
<reference evidence="4 5" key="1">
    <citation type="journal article" date="2018" name="Gigascience">
        <title>Genomes of trombidid mites reveal novel predicted allergens and laterally-transferred genes associated with secondary metabolism.</title>
        <authorList>
            <person name="Dong X."/>
            <person name="Chaisiri K."/>
            <person name="Xia D."/>
            <person name="Armstrong S.D."/>
            <person name="Fang Y."/>
            <person name="Donnelly M.J."/>
            <person name="Kadowaki T."/>
            <person name="McGarry J.W."/>
            <person name="Darby A.C."/>
            <person name="Makepeace B.L."/>
        </authorList>
    </citation>
    <scope>NUCLEOTIDE SEQUENCE [LARGE SCALE GENOMIC DNA]</scope>
    <source>
        <strain evidence="4">UoL-UT</strain>
    </source>
</reference>
<dbReference type="SUPFAM" id="SSF54695">
    <property type="entry name" value="POZ domain"/>
    <property type="match status" value="1"/>
</dbReference>
<organism evidence="4 5">
    <name type="scientific">Leptotrombidium deliense</name>
    <dbReference type="NCBI Taxonomy" id="299467"/>
    <lineage>
        <taxon>Eukaryota</taxon>
        <taxon>Metazoa</taxon>
        <taxon>Ecdysozoa</taxon>
        <taxon>Arthropoda</taxon>
        <taxon>Chelicerata</taxon>
        <taxon>Arachnida</taxon>
        <taxon>Acari</taxon>
        <taxon>Acariformes</taxon>
        <taxon>Trombidiformes</taxon>
        <taxon>Prostigmata</taxon>
        <taxon>Anystina</taxon>
        <taxon>Parasitengona</taxon>
        <taxon>Trombiculoidea</taxon>
        <taxon>Trombiculidae</taxon>
        <taxon>Leptotrombidium</taxon>
    </lineage>
</organism>
<feature type="domain" description="BTB" evidence="3">
    <location>
        <begin position="36"/>
        <end position="103"/>
    </location>
</feature>
<dbReference type="STRING" id="299467.A0A443SDJ4"/>
<evidence type="ECO:0000313" key="4">
    <source>
        <dbReference type="EMBL" id="RWS25596.1"/>
    </source>
</evidence>
<dbReference type="Pfam" id="PF00651">
    <property type="entry name" value="BTB"/>
    <property type="match status" value="1"/>
</dbReference>
<keyword evidence="5" id="KW-1185">Reference proteome</keyword>
<dbReference type="SMART" id="SM00225">
    <property type="entry name" value="BTB"/>
    <property type="match status" value="1"/>
</dbReference>
<feature type="compositionally biased region" description="Basic residues" evidence="2">
    <location>
        <begin position="139"/>
        <end position="150"/>
    </location>
</feature>
<dbReference type="InterPro" id="IPR000210">
    <property type="entry name" value="BTB/POZ_dom"/>
</dbReference>
<dbReference type="AlphaFoldDB" id="A0A443SDJ4"/>
<dbReference type="GO" id="GO:0006357">
    <property type="term" value="P:regulation of transcription by RNA polymerase II"/>
    <property type="evidence" value="ECO:0007669"/>
    <property type="project" value="TreeGrafter"/>
</dbReference>
<dbReference type="Gene3D" id="3.30.710.10">
    <property type="entry name" value="Potassium Channel Kv1.1, Chain A"/>
    <property type="match status" value="1"/>
</dbReference>
<evidence type="ECO:0000259" key="3">
    <source>
        <dbReference type="PROSITE" id="PS50097"/>
    </source>
</evidence>
<dbReference type="PROSITE" id="PS50097">
    <property type="entry name" value="BTB"/>
    <property type="match status" value="1"/>
</dbReference>
<dbReference type="OrthoDB" id="9978265at2759"/>
<accession>A0A443SDJ4</accession>
<dbReference type="GO" id="GO:0005634">
    <property type="term" value="C:nucleus"/>
    <property type="evidence" value="ECO:0007669"/>
    <property type="project" value="TreeGrafter"/>
</dbReference>
<feature type="compositionally biased region" description="Low complexity" evidence="2">
    <location>
        <begin position="151"/>
        <end position="161"/>
    </location>
</feature>
<dbReference type="InterPro" id="IPR011333">
    <property type="entry name" value="SKP1/BTB/POZ_sf"/>
</dbReference>
<evidence type="ECO:0000313" key="5">
    <source>
        <dbReference type="Proteomes" id="UP000288716"/>
    </source>
</evidence>
<comment type="caution">
    <text evidence="4">The sequence shown here is derived from an EMBL/GenBank/DDBJ whole genome shotgun (WGS) entry which is preliminary data.</text>
</comment>
<dbReference type="CDD" id="cd18315">
    <property type="entry name" value="BTB_POZ_BAB-like"/>
    <property type="match status" value="1"/>
</dbReference>
<protein>
    <submittedName>
        <fullName evidence="4">Protein bric-a-brac-like protein</fullName>
    </submittedName>
</protein>
<gene>
    <name evidence="4" type="ORF">B4U80_08907</name>
</gene>
<evidence type="ECO:0000256" key="1">
    <source>
        <dbReference type="ARBA" id="ARBA00023242"/>
    </source>
</evidence>
<dbReference type="PANTHER" id="PTHR23110">
    <property type="entry name" value="BTB DOMAIN TRANSCRIPTION FACTOR"/>
    <property type="match status" value="1"/>
</dbReference>
<sequence>MTSSTGSQQSYCLRRNNHQSDLVDDLEHMLNDESLVDVTLLCDEGTIRAHKLILSACSSYFRSIFSKLSNPLHYPVIIIKDMPFCDLKAIIEYIYRGEVNVPHEQLPSVLKSAELLKVKGLLDVNTAKSSVCGNGQLNAKKRKKRRRRISRSGSNSNSTDSFSEKGNMKRHTQIHLQQRNRYMCDLCSKELKEGILMKPILFLQRLEKKENQVQIRLRSHQLFVKLRFVIRVITNSVFIVKFVIKDLQQREIFNDTCKFIHTIDINMSVKSAENCFLGNTH</sequence>
<name>A0A443SDJ4_9ACAR</name>
<keyword evidence="1" id="KW-0539">Nucleus</keyword>